<name>A0ABS8SLJ7_DATST</name>
<protein>
    <submittedName>
        <fullName evidence="1">Uncharacterized protein</fullName>
    </submittedName>
</protein>
<accession>A0ABS8SLJ7</accession>
<proteinExistence type="predicted"/>
<organism evidence="1 2">
    <name type="scientific">Datura stramonium</name>
    <name type="common">Jimsonweed</name>
    <name type="synonym">Common thornapple</name>
    <dbReference type="NCBI Taxonomy" id="4076"/>
    <lineage>
        <taxon>Eukaryota</taxon>
        <taxon>Viridiplantae</taxon>
        <taxon>Streptophyta</taxon>
        <taxon>Embryophyta</taxon>
        <taxon>Tracheophyta</taxon>
        <taxon>Spermatophyta</taxon>
        <taxon>Magnoliopsida</taxon>
        <taxon>eudicotyledons</taxon>
        <taxon>Gunneridae</taxon>
        <taxon>Pentapetalae</taxon>
        <taxon>asterids</taxon>
        <taxon>lamiids</taxon>
        <taxon>Solanales</taxon>
        <taxon>Solanaceae</taxon>
        <taxon>Solanoideae</taxon>
        <taxon>Datureae</taxon>
        <taxon>Datura</taxon>
    </lineage>
</organism>
<comment type="caution">
    <text evidence="1">The sequence shown here is derived from an EMBL/GenBank/DDBJ whole genome shotgun (WGS) entry which is preliminary data.</text>
</comment>
<gene>
    <name evidence="1" type="ORF">HAX54_041650</name>
</gene>
<reference evidence="1 2" key="1">
    <citation type="journal article" date="2021" name="BMC Genomics">
        <title>Datura genome reveals duplications of psychoactive alkaloid biosynthetic genes and high mutation rate following tissue culture.</title>
        <authorList>
            <person name="Rajewski A."/>
            <person name="Carter-House D."/>
            <person name="Stajich J."/>
            <person name="Litt A."/>
        </authorList>
    </citation>
    <scope>NUCLEOTIDE SEQUENCE [LARGE SCALE GENOMIC DNA]</scope>
    <source>
        <strain evidence="1">AR-01</strain>
    </source>
</reference>
<dbReference type="EMBL" id="JACEIK010000602">
    <property type="protein sequence ID" value="MCD7459693.1"/>
    <property type="molecule type" value="Genomic_DNA"/>
</dbReference>
<evidence type="ECO:0000313" key="2">
    <source>
        <dbReference type="Proteomes" id="UP000823775"/>
    </source>
</evidence>
<evidence type="ECO:0000313" key="1">
    <source>
        <dbReference type="EMBL" id="MCD7459693.1"/>
    </source>
</evidence>
<dbReference type="Proteomes" id="UP000823775">
    <property type="component" value="Unassembled WGS sequence"/>
</dbReference>
<keyword evidence="2" id="KW-1185">Reference proteome</keyword>
<sequence>MQEILSTNIISFRSKLGIGNNKRKKNIPVMVARFAGKDEEAEAGVVRVRGRMRGRRDEEKRGRRWRRRCYLDSGGDRPDLAVVRGRWWSPENGEGERGEAAAVRNETGEEMRGMRTLAESYGGCAVVFVENLVVLHRCSWRRKGEEEAATVVFQRW</sequence>